<dbReference type="OrthoDB" id="3234349at2759"/>
<dbReference type="HOGENOM" id="CLU_078867_1_0_1"/>
<protein>
    <recommendedName>
        <fullName evidence="3">Transposase domain-containing protein</fullName>
    </recommendedName>
</protein>
<evidence type="ECO:0008006" key="3">
    <source>
        <dbReference type="Google" id="ProtNLM"/>
    </source>
</evidence>
<gene>
    <name evidence="1" type="ORF">CY34DRAFT_34279</name>
</gene>
<evidence type="ECO:0000313" key="2">
    <source>
        <dbReference type="Proteomes" id="UP000054485"/>
    </source>
</evidence>
<evidence type="ECO:0000313" key="1">
    <source>
        <dbReference type="EMBL" id="KIK35117.1"/>
    </source>
</evidence>
<name>A0A0D0ALG3_9AGAM</name>
<reference evidence="1 2" key="1">
    <citation type="submission" date="2014-04" db="EMBL/GenBank/DDBJ databases">
        <authorList>
            <consortium name="DOE Joint Genome Institute"/>
            <person name="Kuo A."/>
            <person name="Ruytinx J."/>
            <person name="Rineau F."/>
            <person name="Colpaert J."/>
            <person name="Kohler A."/>
            <person name="Nagy L.G."/>
            <person name="Floudas D."/>
            <person name="Copeland A."/>
            <person name="Barry K.W."/>
            <person name="Cichocki N."/>
            <person name="Veneault-Fourrey C."/>
            <person name="LaButti K."/>
            <person name="Lindquist E.A."/>
            <person name="Lipzen A."/>
            <person name="Lundell T."/>
            <person name="Morin E."/>
            <person name="Murat C."/>
            <person name="Sun H."/>
            <person name="Tunlid A."/>
            <person name="Henrissat B."/>
            <person name="Grigoriev I.V."/>
            <person name="Hibbett D.S."/>
            <person name="Martin F."/>
            <person name="Nordberg H.P."/>
            <person name="Cantor M.N."/>
            <person name="Hua S.X."/>
        </authorList>
    </citation>
    <scope>NUCLEOTIDE SEQUENCE [LARGE SCALE GENOMIC DNA]</scope>
    <source>
        <strain evidence="1 2">UH-Slu-Lm8-n1</strain>
    </source>
</reference>
<dbReference type="EMBL" id="KN835660">
    <property type="protein sequence ID" value="KIK35117.1"/>
    <property type="molecule type" value="Genomic_DNA"/>
</dbReference>
<dbReference type="PANTHER" id="PTHR46579">
    <property type="entry name" value="F5/8 TYPE C DOMAIN-CONTAINING PROTEIN-RELATED"/>
    <property type="match status" value="1"/>
</dbReference>
<dbReference type="PANTHER" id="PTHR46579:SF2">
    <property type="entry name" value="C2H2-TYPE DOMAIN-CONTAINING PROTEIN"/>
    <property type="match status" value="1"/>
</dbReference>
<dbReference type="Proteomes" id="UP000054485">
    <property type="component" value="Unassembled WGS sequence"/>
</dbReference>
<feature type="non-terminal residue" evidence="1">
    <location>
        <position position="166"/>
    </location>
</feature>
<accession>A0A0D0ALG3</accession>
<dbReference type="Pfam" id="PF02992">
    <property type="entry name" value="Transposase_21"/>
    <property type="match status" value="1"/>
</dbReference>
<dbReference type="InterPro" id="IPR004242">
    <property type="entry name" value="Transposase_21"/>
</dbReference>
<keyword evidence="2" id="KW-1185">Reference proteome</keyword>
<dbReference type="STRING" id="930992.A0A0D0ALG3"/>
<dbReference type="AlphaFoldDB" id="A0A0D0ALG3"/>
<proteinExistence type="predicted"/>
<organism evidence="1 2">
    <name type="scientific">Suillus luteus UH-Slu-Lm8-n1</name>
    <dbReference type="NCBI Taxonomy" id="930992"/>
    <lineage>
        <taxon>Eukaryota</taxon>
        <taxon>Fungi</taxon>
        <taxon>Dikarya</taxon>
        <taxon>Basidiomycota</taxon>
        <taxon>Agaricomycotina</taxon>
        <taxon>Agaricomycetes</taxon>
        <taxon>Agaricomycetidae</taxon>
        <taxon>Boletales</taxon>
        <taxon>Suillineae</taxon>
        <taxon>Suillaceae</taxon>
        <taxon>Suillus</taxon>
    </lineage>
</organism>
<reference evidence="2" key="2">
    <citation type="submission" date="2015-01" db="EMBL/GenBank/DDBJ databases">
        <title>Evolutionary Origins and Diversification of the Mycorrhizal Mutualists.</title>
        <authorList>
            <consortium name="DOE Joint Genome Institute"/>
            <consortium name="Mycorrhizal Genomics Consortium"/>
            <person name="Kohler A."/>
            <person name="Kuo A."/>
            <person name="Nagy L.G."/>
            <person name="Floudas D."/>
            <person name="Copeland A."/>
            <person name="Barry K.W."/>
            <person name="Cichocki N."/>
            <person name="Veneault-Fourrey C."/>
            <person name="LaButti K."/>
            <person name="Lindquist E.A."/>
            <person name="Lipzen A."/>
            <person name="Lundell T."/>
            <person name="Morin E."/>
            <person name="Murat C."/>
            <person name="Riley R."/>
            <person name="Ohm R."/>
            <person name="Sun H."/>
            <person name="Tunlid A."/>
            <person name="Henrissat B."/>
            <person name="Grigoriev I.V."/>
            <person name="Hibbett D.S."/>
            <person name="Martin F."/>
        </authorList>
    </citation>
    <scope>NUCLEOTIDE SEQUENCE [LARGE SCALE GENOMIC DNA]</scope>
    <source>
        <strain evidence="2">UH-Slu-Lm8-n1</strain>
    </source>
</reference>
<sequence length="166" mass="19147">YKPENMYLAGIIPGPKQPSLENLNHYIRPLINDLVDAWDHGIKFTKTACYPNGRLTRSAVALVVCDLPAARHVSSLAGVSSHFYCSACKCHHKSTYGRVDCDNWEPRDRNELRKYAEQWRDAATTSEREKLFKAHGVRYSELWRLTYWDPSRQLIIDPMHCLLEGL</sequence>
<feature type="non-terminal residue" evidence="1">
    <location>
        <position position="1"/>
    </location>
</feature>
<dbReference type="InParanoid" id="A0A0D0ALG3"/>